<dbReference type="PRINTS" id="PR00625">
    <property type="entry name" value="JDOMAIN"/>
</dbReference>
<evidence type="ECO:0000259" key="2">
    <source>
        <dbReference type="PROSITE" id="PS50076"/>
    </source>
</evidence>
<dbReference type="SUPFAM" id="SSF46565">
    <property type="entry name" value="Chaperone J-domain"/>
    <property type="match status" value="1"/>
</dbReference>
<accession>A0A8J4B6M4</accession>
<dbReference type="SUPFAM" id="SSF54928">
    <property type="entry name" value="RNA-binding domain, RBD"/>
    <property type="match status" value="1"/>
</dbReference>
<feature type="domain" description="J" evidence="2">
    <location>
        <begin position="7"/>
        <end position="74"/>
    </location>
</feature>
<dbReference type="PANTHER" id="PTHR45098">
    <property type="entry name" value="DNAJ DOMAIN CONTAINING PROTEIN, EXPRESSED"/>
    <property type="match status" value="1"/>
</dbReference>
<comment type="caution">
    <text evidence="3">The sequence shown here is derived from an EMBL/GenBank/DDBJ whole genome shotgun (WGS) entry which is preliminary data.</text>
</comment>
<dbReference type="InterPro" id="IPR036869">
    <property type="entry name" value="J_dom_sf"/>
</dbReference>
<proteinExistence type="predicted"/>
<feature type="compositionally biased region" description="Low complexity" evidence="1">
    <location>
        <begin position="352"/>
        <end position="366"/>
    </location>
</feature>
<sequence length="460" mass="47683">MDDTKKNAYTVLELEPSPDVDDNAIKKAYRRLAILKHPDKNRDNPKAAEEFGELEQAYRLLLDKDARGALDDLLRAQAQRAARVSQVSEKRRKLKEELEKRERQSASERSEEEMARHRLKIELERLRRKAEEEERRQRQQAAELSAAIAVQRAAAVAAAGAPGGGGASAAYSDGNGDGAPAEAVQAQLRRTLKVTWDPTCREYSTEELRSIFGGFGAPVQDVVLRDRKKKRKVTALVVMATETAAVAAAGNVCGDSSEPLLVVPLVGHLAAEGDQQRDGGDEGPRVAAGVSGDGGGARPKPQHQESPDGGLLSRDGGMGSAAAAGPGPQSLLQRPARLPDPPAGTSGRPLFPAAGRGTAGGSTTAAFPAPGGGGLFPSAAAAAAAVRPAMSFPSGPGPGDGGPAFSSWRASTPGGMGASGDRGGTASGLGSTFEDEVLEKMRRAAAARQAAATAAKEALG</sequence>
<dbReference type="Gene3D" id="3.30.70.330">
    <property type="match status" value="1"/>
</dbReference>
<dbReference type="GO" id="GO:0003676">
    <property type="term" value="F:nucleic acid binding"/>
    <property type="evidence" value="ECO:0007669"/>
    <property type="project" value="InterPro"/>
</dbReference>
<dbReference type="Proteomes" id="UP000747399">
    <property type="component" value="Unassembled WGS sequence"/>
</dbReference>
<dbReference type="CDD" id="cd06257">
    <property type="entry name" value="DnaJ"/>
    <property type="match status" value="1"/>
</dbReference>
<evidence type="ECO:0000256" key="1">
    <source>
        <dbReference type="SAM" id="MobiDB-lite"/>
    </source>
</evidence>
<feature type="compositionally biased region" description="Gly residues" evidence="1">
    <location>
        <begin position="414"/>
        <end position="427"/>
    </location>
</feature>
<dbReference type="AlphaFoldDB" id="A0A8J4B6M4"/>
<feature type="region of interest" description="Disordered" evidence="1">
    <location>
        <begin position="84"/>
        <end position="115"/>
    </location>
</feature>
<feature type="region of interest" description="Disordered" evidence="1">
    <location>
        <begin position="273"/>
        <end position="366"/>
    </location>
</feature>
<dbReference type="Gene3D" id="1.10.287.110">
    <property type="entry name" value="DnaJ domain"/>
    <property type="match status" value="1"/>
</dbReference>
<feature type="compositionally biased region" description="Basic and acidic residues" evidence="1">
    <location>
        <begin position="274"/>
        <end position="284"/>
    </location>
</feature>
<feature type="compositionally biased region" description="Basic and acidic residues" evidence="1">
    <location>
        <begin position="94"/>
        <end position="115"/>
    </location>
</feature>
<dbReference type="InterPro" id="IPR001623">
    <property type="entry name" value="DnaJ_domain"/>
</dbReference>
<protein>
    <recommendedName>
        <fullName evidence="2">J domain-containing protein</fullName>
    </recommendedName>
</protein>
<evidence type="ECO:0000313" key="4">
    <source>
        <dbReference type="Proteomes" id="UP000747399"/>
    </source>
</evidence>
<dbReference type="InterPro" id="IPR012677">
    <property type="entry name" value="Nucleotide-bd_a/b_plait_sf"/>
</dbReference>
<dbReference type="PROSITE" id="PS50076">
    <property type="entry name" value="DNAJ_2"/>
    <property type="match status" value="1"/>
</dbReference>
<name>A0A8J4B6M4_9CHLO</name>
<dbReference type="SMART" id="SM00271">
    <property type="entry name" value="DnaJ"/>
    <property type="match status" value="1"/>
</dbReference>
<organism evidence="3 4">
    <name type="scientific">Volvox africanus</name>
    <dbReference type="NCBI Taxonomy" id="51714"/>
    <lineage>
        <taxon>Eukaryota</taxon>
        <taxon>Viridiplantae</taxon>
        <taxon>Chlorophyta</taxon>
        <taxon>core chlorophytes</taxon>
        <taxon>Chlorophyceae</taxon>
        <taxon>CS clade</taxon>
        <taxon>Chlamydomonadales</taxon>
        <taxon>Volvocaceae</taxon>
        <taxon>Volvox</taxon>
    </lineage>
</organism>
<keyword evidence="4" id="KW-1185">Reference proteome</keyword>
<evidence type="ECO:0000313" key="3">
    <source>
        <dbReference type="EMBL" id="GIL54940.1"/>
    </source>
</evidence>
<gene>
    <name evidence="3" type="ORF">Vafri_10633</name>
</gene>
<feature type="region of interest" description="Disordered" evidence="1">
    <location>
        <begin position="393"/>
        <end position="430"/>
    </location>
</feature>
<dbReference type="EMBL" id="BNCO01000020">
    <property type="protein sequence ID" value="GIL54940.1"/>
    <property type="molecule type" value="Genomic_DNA"/>
</dbReference>
<dbReference type="PANTHER" id="PTHR45098:SF1">
    <property type="entry name" value="DNAJ DOMAIN CONTAINING PROTEIN, EXPRESSED"/>
    <property type="match status" value="1"/>
</dbReference>
<dbReference type="InterPro" id="IPR035979">
    <property type="entry name" value="RBD_domain_sf"/>
</dbReference>
<dbReference type="Pfam" id="PF00226">
    <property type="entry name" value="DnaJ"/>
    <property type="match status" value="1"/>
</dbReference>
<reference evidence="3" key="1">
    <citation type="journal article" date="2021" name="Proc. Natl. Acad. Sci. U.S.A.">
        <title>Three genomes in the algal genus Volvox reveal the fate of a haploid sex-determining region after a transition to homothallism.</title>
        <authorList>
            <person name="Yamamoto K."/>
            <person name="Hamaji T."/>
            <person name="Kawai-Toyooka H."/>
            <person name="Matsuzaki R."/>
            <person name="Takahashi F."/>
            <person name="Nishimura Y."/>
            <person name="Kawachi M."/>
            <person name="Noguchi H."/>
            <person name="Minakuchi Y."/>
            <person name="Umen J.G."/>
            <person name="Toyoda A."/>
            <person name="Nozaki H."/>
        </authorList>
    </citation>
    <scope>NUCLEOTIDE SEQUENCE</scope>
    <source>
        <strain evidence="3">NIES-3780</strain>
    </source>
</reference>